<evidence type="ECO:0000313" key="2">
    <source>
        <dbReference type="Proteomes" id="UP000324800"/>
    </source>
</evidence>
<protein>
    <submittedName>
        <fullName evidence="1">Uncharacterized protein</fullName>
    </submittedName>
</protein>
<proteinExistence type="predicted"/>
<accession>A0A5J4XA13</accession>
<dbReference type="Proteomes" id="UP000324800">
    <property type="component" value="Unassembled WGS sequence"/>
</dbReference>
<gene>
    <name evidence="1" type="ORF">EZS28_000460</name>
</gene>
<name>A0A5J4XA13_9EUKA</name>
<reference evidence="1 2" key="1">
    <citation type="submission" date="2019-03" db="EMBL/GenBank/DDBJ databases">
        <title>Single cell metagenomics reveals metabolic interactions within the superorganism composed of flagellate Streblomastix strix and complex community of Bacteroidetes bacteria on its surface.</title>
        <authorList>
            <person name="Treitli S.C."/>
            <person name="Kolisko M."/>
            <person name="Husnik F."/>
            <person name="Keeling P."/>
            <person name="Hampl V."/>
        </authorList>
    </citation>
    <scope>NUCLEOTIDE SEQUENCE [LARGE SCALE GENOMIC DNA]</scope>
    <source>
        <strain evidence="1">ST1C</strain>
    </source>
</reference>
<comment type="caution">
    <text evidence="1">The sequence shown here is derived from an EMBL/GenBank/DDBJ whole genome shotgun (WGS) entry which is preliminary data.</text>
</comment>
<dbReference type="EMBL" id="SNRW01000037">
    <property type="protein sequence ID" value="KAA6404007.1"/>
    <property type="molecule type" value="Genomic_DNA"/>
</dbReference>
<organism evidence="1 2">
    <name type="scientific">Streblomastix strix</name>
    <dbReference type="NCBI Taxonomy" id="222440"/>
    <lineage>
        <taxon>Eukaryota</taxon>
        <taxon>Metamonada</taxon>
        <taxon>Preaxostyla</taxon>
        <taxon>Oxymonadida</taxon>
        <taxon>Streblomastigidae</taxon>
        <taxon>Streblomastix</taxon>
    </lineage>
</organism>
<dbReference type="AlphaFoldDB" id="A0A5J4XA13"/>
<sequence>MLDKKLNKSDQIDAYSKIEDDDLLLLKDDKTDLIDAYNKQEDDTLLLLKADKSELIDAYSKTEADALHVDKLNISDQIDVFSRTEDDALLLLMADKTQLIDSYTKQEEYALLLLKADKIQLIDSYTKGEDDALLMLKASQFTTYIKTETDYLIAQIDVGDFDLSGYMTVGTAQTIDAKKTFNNCCRFISSVDGMSTVIGSSFIKSDADNTVVLLGADGTKPISEFSSSIDDSNYMKKTEQELQLIHGILRKKTQDQPQPEPTDDDYITLRAVKSEFVSSIYNGSISGNLTATQFIKSDKDDTSVQLAGDGDRLSSDFSSGRATDEILTSQVTFNETQFVTPKFEGFVPNVNIKIGTLPEFYAPTVSELCMQVGSPYGERYPKPIGEIPQLVPIGVQILQQQMKNNDDIVSNSNEVFEPPVLNAITKLDLSSYFERKSFLASSGSVPQLIVYGDIITLTASYATISRFPNGNLFKSYTLEARLKAGDQLIVAPIKYCSRAQHYLLQIL</sequence>
<evidence type="ECO:0000313" key="1">
    <source>
        <dbReference type="EMBL" id="KAA6404007.1"/>
    </source>
</evidence>